<dbReference type="RefSeq" id="WP_192926360.1">
    <property type="nucleotide sequence ID" value="NZ_VOSK01000210.1"/>
</dbReference>
<evidence type="ECO:0000313" key="1">
    <source>
        <dbReference type="EMBL" id="MPR29232.1"/>
    </source>
</evidence>
<protein>
    <recommendedName>
        <fullName evidence="3">PAS domain-containing protein</fullName>
    </recommendedName>
</protein>
<reference evidence="1 2" key="1">
    <citation type="journal article" date="2019" name="Syst. Appl. Microbiol.">
        <title>Microvirga tunisiensis sp. nov., a root nodule symbiotic bacterium isolated from Lupinus micranthus and L. luteus grown in Northern Tunisia.</title>
        <authorList>
            <person name="Msaddak A."/>
            <person name="Rejili M."/>
            <person name="Duran D."/>
            <person name="Mars M."/>
            <person name="Palacios J.M."/>
            <person name="Ruiz-Argueso T."/>
            <person name="Rey L."/>
            <person name="Imperial J."/>
        </authorList>
    </citation>
    <scope>NUCLEOTIDE SEQUENCE [LARGE SCALE GENOMIC DNA]</scope>
    <source>
        <strain evidence="1 2">Lmie10</strain>
    </source>
</reference>
<evidence type="ECO:0000313" key="2">
    <source>
        <dbReference type="Proteomes" id="UP000403266"/>
    </source>
</evidence>
<dbReference type="Proteomes" id="UP000403266">
    <property type="component" value="Unassembled WGS sequence"/>
</dbReference>
<organism evidence="1 2">
    <name type="scientific">Microvirga tunisiensis</name>
    <dbReference type="NCBI Taxonomy" id="2108360"/>
    <lineage>
        <taxon>Bacteria</taxon>
        <taxon>Pseudomonadati</taxon>
        <taxon>Pseudomonadota</taxon>
        <taxon>Alphaproteobacteria</taxon>
        <taxon>Hyphomicrobiales</taxon>
        <taxon>Methylobacteriaceae</taxon>
        <taxon>Microvirga</taxon>
    </lineage>
</organism>
<proteinExistence type="predicted"/>
<accession>A0A5N7MQD4</accession>
<comment type="caution">
    <text evidence="1">The sequence shown here is derived from an EMBL/GenBank/DDBJ whole genome shotgun (WGS) entry which is preliminary data.</text>
</comment>
<sequence length="171" mass="19095">MTPSPFNPDDEALRCLVEALTESGQAVSIFDAADNLRYANKTYQGMFLGNYDGPFTFTGITRHAHRNGLGVRIDDGDVEAFLARTLARRRCAPRKSFETDLVDGRWFWIDHTILPNGWILSVGADITTLKEAATDYPFRRSSNVHNHHSGAARIRGLSPDCHQPSEAPRHT</sequence>
<name>A0A5N7MQD4_9HYPH</name>
<dbReference type="Pfam" id="PF12860">
    <property type="entry name" value="PAS_7"/>
    <property type="match status" value="1"/>
</dbReference>
<feature type="non-terminal residue" evidence="1">
    <location>
        <position position="171"/>
    </location>
</feature>
<dbReference type="AlphaFoldDB" id="A0A5N7MQD4"/>
<gene>
    <name evidence="1" type="ORF">FS320_30060</name>
</gene>
<keyword evidence="2" id="KW-1185">Reference proteome</keyword>
<evidence type="ECO:0008006" key="3">
    <source>
        <dbReference type="Google" id="ProtNLM"/>
    </source>
</evidence>
<dbReference type="EMBL" id="VOSK01000210">
    <property type="protein sequence ID" value="MPR29232.1"/>
    <property type="molecule type" value="Genomic_DNA"/>
</dbReference>